<dbReference type="GO" id="GO:0002474">
    <property type="term" value="P:antigen processing and presentation of peptide antigen via MHC class I"/>
    <property type="evidence" value="ECO:0007669"/>
    <property type="project" value="UniProtKB-KW"/>
</dbReference>
<feature type="non-terminal residue" evidence="11">
    <location>
        <position position="76"/>
    </location>
</feature>
<dbReference type="GO" id="GO:0006955">
    <property type="term" value="P:immune response"/>
    <property type="evidence" value="ECO:0007669"/>
    <property type="project" value="TreeGrafter"/>
</dbReference>
<dbReference type="GO" id="GO:0042612">
    <property type="term" value="C:MHC class I protein complex"/>
    <property type="evidence" value="ECO:0007669"/>
    <property type="project" value="UniProtKB-KW"/>
</dbReference>
<evidence type="ECO:0000256" key="6">
    <source>
        <dbReference type="ARBA" id="ARBA00022989"/>
    </source>
</evidence>
<dbReference type="InterPro" id="IPR011161">
    <property type="entry name" value="MHC_I-like_Ag-recog"/>
</dbReference>
<keyword evidence="6" id="KW-1133">Transmembrane helix</keyword>
<organism evidence="11 12">
    <name type="scientific">Alectura lathami</name>
    <name type="common">Australian brush turkey</name>
    <dbReference type="NCBI Taxonomy" id="81907"/>
    <lineage>
        <taxon>Eukaryota</taxon>
        <taxon>Metazoa</taxon>
        <taxon>Chordata</taxon>
        <taxon>Craniata</taxon>
        <taxon>Vertebrata</taxon>
        <taxon>Euteleostomi</taxon>
        <taxon>Archelosauria</taxon>
        <taxon>Archosauria</taxon>
        <taxon>Dinosauria</taxon>
        <taxon>Saurischia</taxon>
        <taxon>Theropoda</taxon>
        <taxon>Coelurosauria</taxon>
        <taxon>Aves</taxon>
        <taxon>Neognathae</taxon>
        <taxon>Galloanserae</taxon>
        <taxon>Galliformes</taxon>
        <taxon>Megapodiidae</taxon>
        <taxon>Alectura</taxon>
    </lineage>
</organism>
<sequence length="76" mass="8994">SLRYFFIGVTEPSPGMPRFVAVGYMDGQAFAWYNTETQSAEPRVSWMLQETQQYWDRQTRDAQDVEHFFHVTLDIL</sequence>
<keyword evidence="7" id="KW-0472">Membrane</keyword>
<dbReference type="Proteomes" id="UP000562322">
    <property type="component" value="Unassembled WGS sequence"/>
</dbReference>
<feature type="non-terminal residue" evidence="11">
    <location>
        <position position="1"/>
    </location>
</feature>
<accession>A0A7L0W7V2</accession>
<comment type="caution">
    <text evidence="11">The sequence shown here is derived from an EMBL/GenBank/DDBJ whole genome shotgun (WGS) entry which is preliminary data.</text>
</comment>
<protein>
    <submittedName>
        <fullName evidence="11">HA1B protein</fullName>
    </submittedName>
</protein>
<evidence type="ECO:0000256" key="2">
    <source>
        <dbReference type="ARBA" id="ARBA00022451"/>
    </source>
</evidence>
<dbReference type="PANTHER" id="PTHR16675">
    <property type="entry name" value="MHC CLASS I-RELATED"/>
    <property type="match status" value="1"/>
</dbReference>
<evidence type="ECO:0000256" key="5">
    <source>
        <dbReference type="ARBA" id="ARBA00022859"/>
    </source>
</evidence>
<evidence type="ECO:0000256" key="4">
    <source>
        <dbReference type="ARBA" id="ARBA00022729"/>
    </source>
</evidence>
<dbReference type="GO" id="GO:0009897">
    <property type="term" value="C:external side of plasma membrane"/>
    <property type="evidence" value="ECO:0007669"/>
    <property type="project" value="TreeGrafter"/>
</dbReference>
<keyword evidence="3" id="KW-0812">Transmembrane</keyword>
<keyword evidence="8" id="KW-1015">Disulfide bond</keyword>
<evidence type="ECO:0000256" key="7">
    <source>
        <dbReference type="ARBA" id="ARBA00023136"/>
    </source>
</evidence>
<dbReference type="SUPFAM" id="SSF54452">
    <property type="entry name" value="MHC antigen-recognition domain"/>
    <property type="match status" value="1"/>
</dbReference>
<dbReference type="InterPro" id="IPR037055">
    <property type="entry name" value="MHC_I-like_Ag-recog_sf"/>
</dbReference>
<dbReference type="OrthoDB" id="8936120at2759"/>
<dbReference type="PANTHER" id="PTHR16675:SF242">
    <property type="entry name" value="MAJOR HISTOCOMPATIBILITY COMPLEX CLASS I-RELATED GENE PROTEIN"/>
    <property type="match status" value="1"/>
</dbReference>
<keyword evidence="2" id="KW-0490">MHC I</keyword>
<evidence type="ECO:0000256" key="9">
    <source>
        <dbReference type="ARBA" id="ARBA00023180"/>
    </source>
</evidence>
<dbReference type="Gene3D" id="3.30.500.10">
    <property type="entry name" value="MHC class I-like antigen recognition-like"/>
    <property type="match status" value="1"/>
</dbReference>
<keyword evidence="12" id="KW-1185">Reference proteome</keyword>
<name>A0A7L0W7V2_ALELA</name>
<evidence type="ECO:0000256" key="3">
    <source>
        <dbReference type="ARBA" id="ARBA00022692"/>
    </source>
</evidence>
<comment type="subcellular location">
    <subcellularLocation>
        <location evidence="1">Membrane</location>
        <topology evidence="1">Single-pass type I membrane protein</topology>
    </subcellularLocation>
</comment>
<evidence type="ECO:0000259" key="10">
    <source>
        <dbReference type="Pfam" id="PF00129"/>
    </source>
</evidence>
<reference evidence="11 12" key="1">
    <citation type="submission" date="2019-09" db="EMBL/GenBank/DDBJ databases">
        <title>Bird 10,000 Genomes (B10K) Project - Family phase.</title>
        <authorList>
            <person name="Zhang G."/>
        </authorList>
    </citation>
    <scope>NUCLEOTIDE SEQUENCE [LARGE SCALE GENOMIC DNA]</scope>
    <source>
        <strain evidence="11">B10K-DU-001-39</strain>
        <tissue evidence="11">Muscle</tissue>
    </source>
</reference>
<keyword evidence="9" id="KW-0325">Glycoprotein</keyword>
<evidence type="ECO:0000313" key="12">
    <source>
        <dbReference type="Proteomes" id="UP000562322"/>
    </source>
</evidence>
<dbReference type="InterPro" id="IPR050208">
    <property type="entry name" value="MHC_class-I_related"/>
</dbReference>
<dbReference type="Pfam" id="PF00129">
    <property type="entry name" value="MHC_I"/>
    <property type="match status" value="1"/>
</dbReference>
<keyword evidence="4" id="KW-0732">Signal</keyword>
<keyword evidence="5" id="KW-0391">Immunity</keyword>
<dbReference type="InterPro" id="IPR011162">
    <property type="entry name" value="MHC_I/II-like_Ag-recog"/>
</dbReference>
<evidence type="ECO:0000256" key="1">
    <source>
        <dbReference type="ARBA" id="ARBA00004479"/>
    </source>
</evidence>
<dbReference type="EMBL" id="VXAV01004071">
    <property type="protein sequence ID" value="NXL87208.1"/>
    <property type="molecule type" value="Genomic_DNA"/>
</dbReference>
<feature type="domain" description="MHC class I-like antigen recognition-like" evidence="10">
    <location>
        <begin position="1"/>
        <end position="75"/>
    </location>
</feature>
<gene>
    <name evidence="11" type="primary">Ha1b</name>
    <name evidence="11" type="ORF">ALELAT_R14931</name>
</gene>
<evidence type="ECO:0000256" key="8">
    <source>
        <dbReference type="ARBA" id="ARBA00023157"/>
    </source>
</evidence>
<proteinExistence type="predicted"/>
<evidence type="ECO:0000313" key="11">
    <source>
        <dbReference type="EMBL" id="NXL87208.1"/>
    </source>
</evidence>
<dbReference type="AlphaFoldDB" id="A0A7L0W7V2"/>
<dbReference type="GO" id="GO:0005615">
    <property type="term" value="C:extracellular space"/>
    <property type="evidence" value="ECO:0007669"/>
    <property type="project" value="TreeGrafter"/>
</dbReference>